<evidence type="ECO:0000313" key="1">
    <source>
        <dbReference type="EMBL" id="PEN05408.1"/>
    </source>
</evidence>
<dbReference type="CDD" id="cd15482">
    <property type="entry name" value="Sialidase_non-viral"/>
    <property type="match status" value="1"/>
</dbReference>
<dbReference type="Proteomes" id="UP000221024">
    <property type="component" value="Unassembled WGS sequence"/>
</dbReference>
<evidence type="ECO:0008006" key="3">
    <source>
        <dbReference type="Google" id="ProtNLM"/>
    </source>
</evidence>
<dbReference type="EMBL" id="PDEP01000014">
    <property type="protein sequence ID" value="PEN05408.1"/>
    <property type="molecule type" value="Genomic_DNA"/>
</dbReference>
<dbReference type="InterPro" id="IPR036278">
    <property type="entry name" value="Sialidase_sf"/>
</dbReference>
<dbReference type="Gene3D" id="2.120.10.10">
    <property type="match status" value="2"/>
</dbReference>
<reference evidence="1 2" key="1">
    <citation type="submission" date="2017-10" db="EMBL/GenBank/DDBJ databases">
        <title>Draft genome of Longimonas halophila.</title>
        <authorList>
            <person name="Goh K.M."/>
            <person name="Shamsir M.S."/>
            <person name="Lim S.W."/>
        </authorList>
    </citation>
    <scope>NUCLEOTIDE SEQUENCE [LARGE SCALE GENOMIC DNA]</scope>
    <source>
        <strain evidence="1 2">KCTC 42399</strain>
    </source>
</reference>
<accession>A0A2H3P2I5</accession>
<dbReference type="SUPFAM" id="SSF50939">
    <property type="entry name" value="Sialidases"/>
    <property type="match status" value="1"/>
</dbReference>
<evidence type="ECO:0000313" key="2">
    <source>
        <dbReference type="Proteomes" id="UP000221024"/>
    </source>
</evidence>
<comment type="caution">
    <text evidence="1">The sequence shown here is derived from an EMBL/GenBank/DDBJ whole genome shotgun (WGS) entry which is preliminary data.</text>
</comment>
<dbReference type="AlphaFoldDB" id="A0A2H3P2I5"/>
<name>A0A2H3P2I5_9BACT</name>
<sequence length="390" mass="42282">MTWETPEQVPVDVDGIATHADVAIHDGEPVIAFHQVDTTGTFVTIQDVYVVRRTASGWTEPVNLSQSDTPSMNPTLAAGPDGTLHLMWGERLQDATPRPDVVPDAVYYTQSTDGGQTWQPAEEVFASRSDDFFAAPRSFAFDDEGHPHIVLTSQENEETPPQIRHFVRNTSGWTGGKTPIGGQGGGFGPDIAFSETGVLSVTYLAPDTTREERDRNSVFVTHSEDNGQTWSEGVLVDRSGYSEPAQTPFIRYGTNDQLYIVWAKSLNGDLSADAIFGSCSPNGGTEWTEAKNLTPSFSIDGFLTFSSVAIDGTGAANLVFQKSGFSTTSFPAFYLRGSGETWTSTENLLDADGASQHIGLTTDETGDVHVSLRMIDRDPEGIYYSRGTVE</sequence>
<organism evidence="1 2">
    <name type="scientific">Longimonas halophila</name>
    <dbReference type="NCBI Taxonomy" id="1469170"/>
    <lineage>
        <taxon>Bacteria</taxon>
        <taxon>Pseudomonadati</taxon>
        <taxon>Rhodothermota</taxon>
        <taxon>Rhodothermia</taxon>
        <taxon>Rhodothermales</taxon>
        <taxon>Salisaetaceae</taxon>
        <taxon>Longimonas</taxon>
    </lineage>
</organism>
<proteinExistence type="predicted"/>
<gene>
    <name evidence="1" type="ORF">CRI93_12890</name>
</gene>
<protein>
    <recommendedName>
        <fullName evidence="3">Sialidase domain-containing protein</fullName>
    </recommendedName>
</protein>
<keyword evidence="2" id="KW-1185">Reference proteome</keyword>